<feature type="coiled-coil region" evidence="8">
    <location>
        <begin position="563"/>
        <end position="590"/>
    </location>
</feature>
<evidence type="ECO:0000313" key="11">
    <source>
        <dbReference type="EMBL" id="PWA62264.1"/>
    </source>
</evidence>
<dbReference type="FunFam" id="3.40.850.10:FF:000033">
    <property type="entry name" value="Kinesin-like protein KIN-12E"/>
    <property type="match status" value="1"/>
</dbReference>
<dbReference type="InterPro" id="IPR044986">
    <property type="entry name" value="KIF15/KIN-12"/>
</dbReference>
<dbReference type="Gene3D" id="3.40.850.10">
    <property type="entry name" value="Kinesin motor domain"/>
    <property type="match status" value="1"/>
</dbReference>
<evidence type="ECO:0000256" key="5">
    <source>
        <dbReference type="ARBA" id="ARBA00023175"/>
    </source>
</evidence>
<comment type="similarity">
    <text evidence="6">Belongs to the TRAFAC class myosin-kinesin ATPase superfamily. Kinesin family. KIN-12 subfamily.</text>
</comment>
<dbReference type="STRING" id="35608.A0A2U1MM14"/>
<dbReference type="InterPro" id="IPR036961">
    <property type="entry name" value="Kinesin_motor_dom_sf"/>
</dbReference>
<feature type="coiled-coil region" evidence="8">
    <location>
        <begin position="1163"/>
        <end position="1239"/>
    </location>
</feature>
<dbReference type="InterPro" id="IPR001752">
    <property type="entry name" value="Kinesin_motor_dom"/>
</dbReference>
<dbReference type="PROSITE" id="PS50067">
    <property type="entry name" value="KINESIN_MOTOR_2"/>
    <property type="match status" value="1"/>
</dbReference>
<feature type="coiled-coil region" evidence="8">
    <location>
        <begin position="1873"/>
        <end position="2028"/>
    </location>
</feature>
<gene>
    <name evidence="11" type="ORF">CTI12_AA365560</name>
</gene>
<dbReference type="Proteomes" id="UP000245207">
    <property type="component" value="Unassembled WGS sequence"/>
</dbReference>
<feature type="region of interest" description="Disordered" evidence="9">
    <location>
        <begin position="1"/>
        <end position="24"/>
    </location>
</feature>
<dbReference type="PANTHER" id="PTHR37739:SF8">
    <property type="entry name" value="KINESIN-LIKE PROTEIN KIN-12D"/>
    <property type="match status" value="1"/>
</dbReference>
<keyword evidence="5 7" id="KW-0505">Motor protein</keyword>
<evidence type="ECO:0000256" key="4">
    <source>
        <dbReference type="ARBA" id="ARBA00023054"/>
    </source>
</evidence>
<protein>
    <recommendedName>
        <fullName evidence="10">Kinesin motor domain-containing protein</fullName>
    </recommendedName>
</protein>
<dbReference type="Pfam" id="PF00225">
    <property type="entry name" value="Kinesin"/>
    <property type="match status" value="1"/>
</dbReference>
<dbReference type="GO" id="GO:0008017">
    <property type="term" value="F:microtubule binding"/>
    <property type="evidence" value="ECO:0007669"/>
    <property type="project" value="InterPro"/>
</dbReference>
<dbReference type="GO" id="GO:0003777">
    <property type="term" value="F:microtubule motor activity"/>
    <property type="evidence" value="ECO:0007669"/>
    <property type="project" value="InterPro"/>
</dbReference>
<evidence type="ECO:0000313" key="12">
    <source>
        <dbReference type="Proteomes" id="UP000245207"/>
    </source>
</evidence>
<evidence type="ECO:0000256" key="3">
    <source>
        <dbReference type="ARBA" id="ARBA00022840"/>
    </source>
</evidence>
<feature type="coiled-coil region" evidence="8">
    <location>
        <begin position="758"/>
        <end position="835"/>
    </location>
</feature>
<feature type="region of interest" description="Disordered" evidence="9">
    <location>
        <begin position="127"/>
        <end position="155"/>
    </location>
</feature>
<feature type="coiled-coil region" evidence="8">
    <location>
        <begin position="1801"/>
        <end position="1828"/>
    </location>
</feature>
<evidence type="ECO:0000256" key="7">
    <source>
        <dbReference type="PROSITE-ProRule" id="PRU00283"/>
    </source>
</evidence>
<keyword evidence="3 7" id="KW-0067">ATP-binding</keyword>
<dbReference type="PANTHER" id="PTHR37739">
    <property type="entry name" value="KINESIN-LIKE PROTEIN KIN-12D"/>
    <property type="match status" value="1"/>
</dbReference>
<reference evidence="11 12" key="1">
    <citation type="journal article" date="2018" name="Mol. Plant">
        <title>The genome of Artemisia annua provides insight into the evolution of Asteraceae family and artemisinin biosynthesis.</title>
        <authorList>
            <person name="Shen Q."/>
            <person name="Zhang L."/>
            <person name="Liao Z."/>
            <person name="Wang S."/>
            <person name="Yan T."/>
            <person name="Shi P."/>
            <person name="Liu M."/>
            <person name="Fu X."/>
            <person name="Pan Q."/>
            <person name="Wang Y."/>
            <person name="Lv Z."/>
            <person name="Lu X."/>
            <person name="Zhang F."/>
            <person name="Jiang W."/>
            <person name="Ma Y."/>
            <person name="Chen M."/>
            <person name="Hao X."/>
            <person name="Li L."/>
            <person name="Tang Y."/>
            <person name="Lv G."/>
            <person name="Zhou Y."/>
            <person name="Sun X."/>
            <person name="Brodelius P.E."/>
            <person name="Rose J.K.C."/>
            <person name="Tang K."/>
        </authorList>
    </citation>
    <scope>NUCLEOTIDE SEQUENCE [LARGE SCALE GENOMIC DNA]</scope>
    <source>
        <strain evidence="12">cv. Huhao1</strain>
        <tissue evidence="11">Leaf</tissue>
    </source>
</reference>
<sequence length="2041" mass="232348">MIRDSKLSRRNSGKNLNFDEPENVPVNSNIREQCFSRMSIDSCSRPPLNAIQEPLLNPSKNDQEQGFKTPKLLRTPTKAKVMKTPEKQGGLGRNRYGWGPDSSNVSCNVNTTPKACRVLGTGRGSSGFIESGSTHSTPTKSVSVSKPPNPGLVYGGSTRPPVVGGARGSNFAALSKGVPVSYNTYTNVNSVDVPHFDLKEDPSFWMDHNVQVLIRVRPLNGMEISSQGYNRCLKQESAQSLTWVGQPETRFTFDHVACETIDQNVLLELGILQETLFKMVGLPMVENCLSGYNSCMFAYGQTGSGKTHTMLGEINDLEVKPSQFRGMTPRIFEFLFARIIAEEESRKDERLVYTCKCSFLEIYNEQIADLLDPSSTNLQLREDVKKGVYVENLTEFEVHTVGDILKLLSQGSANRRVAATNMNRESSRSHSVFTCVIESRWEKDSTSNLRFARLNLVDLAGSERQKSSGAEGERLKEAANINKSLSTLGHVIMVLVDGANARTKHVPYRDSRLTFLLQDSLGGNSKTMIIANVSPSMSSAIETLNTLKFAQRAKLIQNNAVINEDASGDVAALQHQIRLLKEELAILKRHNIARSLRFSSKDENYSNGSSTETSLSKDDNVVGDDQILRVSCKQLKSLETSLNGALRREQSSENCIRKLEEEIEQLNSLVHQREEENRCTKMKLKFREDKISRMESLVKGIMPVDSYLLEENNTLREEIQISRAKVDWNPELTRFAAENIRLAEELKRLQGYHEEGEREMLLTEVSELRDQLALLLDENLKQDKIMNPNMEKEAAAVQKENESLQLELKASHGELQKCRDNLNSCLEKNEKLCREIGDLTALLEMQKSAVNEQEVRKESKLDFSSNADQSSTKKDTEVVDLQLEAEILKIMLKEERSIRGETEEKFTLITKQFEKLREELHEAKSVIEALEFQQLASINELEDLRNTNKKYDEILHKKEPKIVSVNRFENQDSSLQAKLNKVQDSLDKTKKLNMWYQTDRASHASNEEEMDEVRKQVEAEMTDVIVCLQEEICGFQSQMHESILKEEETKHELILLQQKCEEKDQNFNSLFEEVEEVLTAGHKALDEANMIATGKRTWVSDQLQIIARNISEKELRIDELNSCLEDAKSRGNEMESMLRSLRGATLVMSEAHQQDCREKDQEIHHLLSHISQLEDQIKLYELEVMDAKVNAAHQEAESLCYFDKFVEAQLNVKEAGFMINNLMAENEAMTMDIERLVTDLSAKEIELCIMLSKLEHVALEYNDLKKENTHMATVIEKFKEELIISLVDMHLKDWISLEKDAEVGLLQKKVEMQVEALKMAHTLAEENEAVVTESKKLYELELLDATQNAAQHAVESSCYLAKFLETQQNTKETFSMINKLATENGAMKSKEAALINERDMLKGSYLVLEKQLETDTLEMKKEVEELELMILKIQGTVDEELKQTGSDLVEIKTRFQSSNKLQMTMCEEIWSEIISKDWAMSVLHVCHMGILIDTVTGLNAEKSLLYHGLCESNSLVSQLNDNSRKELEACSMLRGKLLSDIKNSYDRVLRKEEEANKLSIKMTSFEKKILDLQLMEAAMLERSGHMGHELSMLLKEVMDDKDEQLRCLSAKEIELIIMSSKLEQVALQNNDHQNENIHMSTVLEKFKEEIIVSHVDSRFKDFVLTEKDANSGLLQNQIKMQEEALINSSDSISALEYKNQMLEILSCKLQHELEIKGAELVDAIKHQKDDIVEFETSFEALASELYENIVKSAVLEAQLKEKADLISILEADLFRQHQSTESLSSEIHLLTENAEDTLRAKVLAEVQLAETKKAMESLEIEILEFKTALGEKNTLIESLKGDLESVTCERNEAIASQSNQVCETSNFYAKEKLKLYEKSVEGLESTLNEYETSQHYAEEKLKLNQKSLEGLECTVNELENQVEMLQGEAERQCLQREELEQELRKIRLQEQSLATENETFKAEIADYKMKVIELEDEIKKLPGQQILEQQIHHLEIIREENKVLKARNDEISSKLRKAERIISQLNQGFANRRAELVRRST</sequence>
<dbReference type="PRINTS" id="PR00380">
    <property type="entry name" value="KINESINHEAVY"/>
</dbReference>
<evidence type="ECO:0000259" key="10">
    <source>
        <dbReference type="PROSITE" id="PS50067"/>
    </source>
</evidence>
<evidence type="ECO:0000256" key="2">
    <source>
        <dbReference type="ARBA" id="ARBA00022741"/>
    </source>
</evidence>
<dbReference type="GO" id="GO:0007018">
    <property type="term" value="P:microtubule-based movement"/>
    <property type="evidence" value="ECO:0007669"/>
    <property type="project" value="InterPro"/>
</dbReference>
<dbReference type="GO" id="GO:0005524">
    <property type="term" value="F:ATP binding"/>
    <property type="evidence" value="ECO:0007669"/>
    <property type="project" value="UniProtKB-UniRule"/>
</dbReference>
<dbReference type="EMBL" id="PKPP01004906">
    <property type="protein sequence ID" value="PWA62264.1"/>
    <property type="molecule type" value="Genomic_DNA"/>
</dbReference>
<keyword evidence="4 8" id="KW-0175">Coiled coil</keyword>
<dbReference type="OrthoDB" id="3176171at2759"/>
<evidence type="ECO:0000256" key="1">
    <source>
        <dbReference type="ARBA" id="ARBA00022701"/>
    </source>
</evidence>
<organism evidence="11 12">
    <name type="scientific">Artemisia annua</name>
    <name type="common">Sweet wormwood</name>
    <dbReference type="NCBI Taxonomy" id="35608"/>
    <lineage>
        <taxon>Eukaryota</taxon>
        <taxon>Viridiplantae</taxon>
        <taxon>Streptophyta</taxon>
        <taxon>Embryophyta</taxon>
        <taxon>Tracheophyta</taxon>
        <taxon>Spermatophyta</taxon>
        <taxon>Magnoliopsida</taxon>
        <taxon>eudicotyledons</taxon>
        <taxon>Gunneridae</taxon>
        <taxon>Pentapetalae</taxon>
        <taxon>asterids</taxon>
        <taxon>campanulids</taxon>
        <taxon>Asterales</taxon>
        <taxon>Asteraceae</taxon>
        <taxon>Asteroideae</taxon>
        <taxon>Anthemideae</taxon>
        <taxon>Artemisiinae</taxon>
        <taxon>Artemisia</taxon>
    </lineage>
</organism>
<keyword evidence="2 7" id="KW-0547">Nucleotide-binding</keyword>
<dbReference type="GO" id="GO:0005874">
    <property type="term" value="C:microtubule"/>
    <property type="evidence" value="ECO:0007669"/>
    <property type="project" value="UniProtKB-KW"/>
</dbReference>
<dbReference type="SMART" id="SM00129">
    <property type="entry name" value="KISc"/>
    <property type="match status" value="1"/>
</dbReference>
<feature type="domain" description="Kinesin motor" evidence="10">
    <location>
        <begin position="209"/>
        <end position="556"/>
    </location>
</feature>
<feature type="compositionally biased region" description="Polar residues" evidence="9">
    <location>
        <begin position="131"/>
        <end position="146"/>
    </location>
</feature>
<evidence type="ECO:0000256" key="6">
    <source>
        <dbReference type="ARBA" id="ARBA00034488"/>
    </source>
</evidence>
<feature type="binding site" evidence="7">
    <location>
        <begin position="300"/>
        <end position="307"/>
    </location>
    <ligand>
        <name>ATP</name>
        <dbReference type="ChEBI" id="CHEBI:30616"/>
    </ligand>
</feature>
<keyword evidence="12" id="KW-1185">Reference proteome</keyword>
<accession>A0A2U1MM14</accession>
<dbReference type="InterPro" id="IPR027417">
    <property type="entry name" value="P-loop_NTPase"/>
</dbReference>
<name>A0A2U1MM14_ARTAN</name>
<dbReference type="InterPro" id="IPR019821">
    <property type="entry name" value="Kinesin_motor_CS"/>
</dbReference>
<dbReference type="SUPFAM" id="SSF52540">
    <property type="entry name" value="P-loop containing nucleoside triphosphate hydrolases"/>
    <property type="match status" value="1"/>
</dbReference>
<evidence type="ECO:0000256" key="8">
    <source>
        <dbReference type="SAM" id="Coils"/>
    </source>
</evidence>
<feature type="region of interest" description="Disordered" evidence="9">
    <location>
        <begin position="78"/>
        <end position="97"/>
    </location>
</feature>
<feature type="coiled-coil region" evidence="8">
    <location>
        <begin position="649"/>
        <end position="676"/>
    </location>
</feature>
<keyword evidence="1" id="KW-0493">Microtubule</keyword>
<dbReference type="PROSITE" id="PS00411">
    <property type="entry name" value="KINESIN_MOTOR_1"/>
    <property type="match status" value="1"/>
</dbReference>
<proteinExistence type="inferred from homology"/>
<evidence type="ECO:0000256" key="9">
    <source>
        <dbReference type="SAM" id="MobiDB-lite"/>
    </source>
</evidence>
<comment type="caution">
    <text evidence="11">The sequence shown here is derived from an EMBL/GenBank/DDBJ whole genome shotgun (WGS) entry which is preliminary data.</text>
</comment>